<dbReference type="EnsemblPlants" id="KQJ99019">
    <property type="protein sequence ID" value="KQJ99019"/>
    <property type="gene ID" value="BRADI_3g40580v3"/>
</dbReference>
<dbReference type="AlphaFoldDB" id="I1I8P3"/>
<evidence type="ECO:0000313" key="5">
    <source>
        <dbReference type="EMBL" id="KQJ99019.1"/>
    </source>
</evidence>
<reference evidence="6" key="3">
    <citation type="submission" date="2018-08" db="UniProtKB">
        <authorList>
            <consortium name="EnsemblPlants"/>
        </authorList>
    </citation>
    <scope>IDENTIFICATION</scope>
    <source>
        <strain evidence="6">cv. Bd21</strain>
    </source>
</reference>
<name>I1I8P3_BRADI</name>
<accession>I1I8P3</accession>
<dbReference type="GeneID" id="100822558"/>
<proteinExistence type="inferred from homology"/>
<feature type="region of interest" description="Disordered" evidence="4">
    <location>
        <begin position="76"/>
        <end position="96"/>
    </location>
</feature>
<sequence>MSNSLRAAALRAARLGCARRIGLVADRGEPSSRVLPPLWRAAGSSRVRESAAAAAGWFPAVGHGIGLRPYSAAPRRRRKKTLVNDDGVEEEDDDEDEELRGVKQMQRRRDVRAAQRTLMEYLHVTRGMCFSDAEHISKRSPVFASKLLEKVKDAAREPAEGGDEVVFKSVVKKRDMKDERVSKALVRLFNYNPINEFEPFLESIGLSQSECSSFLPRDLMFLSDDELLFENYRVLCNYGIARCKIGKIYRDATEVFGFGHGVLVSKLNDIEELGFSKTSVIKLVTATPVVLVRDPNVELKILQWLDGIGIQWDWISQFLSARKSYNWTKMNQVPQFFSDLGFTKEGIAKLVRQHPDFLLDGSGKVLFTLVLIMLKAGSGKKELFDLFLNFPDVPVENFTKNLRKGMLFLAEVGLSNEDIKKIVLSDGQMLGSAPIKKPNSILTHLNTGKKRLRKIILENPKLLGSYRLGSKVSQLPRIDPFEQSFKGKIKFLKSIGFVEGSEEMKKALKVFRGKGDELQDRYDFLVNAGFDPKDVVNMIKMAPQILNQKIDVVESKISFLLNDTGYPLSELVCFPAYLSFTVERTKVRLFMYNWLLERGAVPQLALSTVLACSDKCFMRYYVKKHPMGPEVWENYKRESAEAKNMPCT</sequence>
<dbReference type="GO" id="GO:0006353">
    <property type="term" value="P:DNA-templated transcription termination"/>
    <property type="evidence" value="ECO:0007669"/>
    <property type="project" value="UniProtKB-KW"/>
</dbReference>
<evidence type="ECO:0000256" key="1">
    <source>
        <dbReference type="ARBA" id="ARBA00007692"/>
    </source>
</evidence>
<keyword evidence="2" id="KW-0806">Transcription termination</keyword>
<dbReference type="GO" id="GO:0009658">
    <property type="term" value="P:chloroplast organization"/>
    <property type="evidence" value="ECO:0000318"/>
    <property type="project" value="GO_Central"/>
</dbReference>
<dbReference type="OrthoDB" id="764594at2759"/>
<dbReference type="OMA" id="IHRCLAF"/>
<feature type="compositionally biased region" description="Acidic residues" evidence="4">
    <location>
        <begin position="86"/>
        <end position="96"/>
    </location>
</feature>
<dbReference type="eggNOG" id="KOG1267">
    <property type="taxonomic scope" value="Eukaryota"/>
</dbReference>
<dbReference type="KEGG" id="bdi:100822558"/>
<dbReference type="GO" id="GO:0009507">
    <property type="term" value="C:chloroplast"/>
    <property type="evidence" value="ECO:0000318"/>
    <property type="project" value="GO_Central"/>
</dbReference>
<dbReference type="InterPro" id="IPR003690">
    <property type="entry name" value="MTERF"/>
</dbReference>
<organism evidence="6">
    <name type="scientific">Brachypodium distachyon</name>
    <name type="common">Purple false brome</name>
    <name type="synonym">Trachynia distachya</name>
    <dbReference type="NCBI Taxonomy" id="15368"/>
    <lineage>
        <taxon>Eukaryota</taxon>
        <taxon>Viridiplantae</taxon>
        <taxon>Streptophyta</taxon>
        <taxon>Embryophyta</taxon>
        <taxon>Tracheophyta</taxon>
        <taxon>Spermatophyta</taxon>
        <taxon>Magnoliopsida</taxon>
        <taxon>Liliopsida</taxon>
        <taxon>Poales</taxon>
        <taxon>Poaceae</taxon>
        <taxon>BOP clade</taxon>
        <taxon>Pooideae</taxon>
        <taxon>Stipodae</taxon>
        <taxon>Brachypodieae</taxon>
        <taxon>Brachypodium</taxon>
    </lineage>
</organism>
<reference evidence="5 6" key="1">
    <citation type="journal article" date="2010" name="Nature">
        <title>Genome sequencing and analysis of the model grass Brachypodium distachyon.</title>
        <authorList>
            <consortium name="International Brachypodium Initiative"/>
        </authorList>
    </citation>
    <scope>NUCLEOTIDE SEQUENCE [LARGE SCALE GENOMIC DNA]</scope>
    <source>
        <strain evidence="5 6">Bd21</strain>
    </source>
</reference>
<dbReference type="FunFam" id="1.25.70.10:FF:000019">
    <property type="entry name" value="mTERF family protein"/>
    <property type="match status" value="1"/>
</dbReference>
<gene>
    <name evidence="6" type="primary">LOC100822558</name>
    <name evidence="5" type="ORF">BRADI_3g40580v3</name>
</gene>
<reference evidence="5" key="2">
    <citation type="submission" date="2017-06" db="EMBL/GenBank/DDBJ databases">
        <title>WGS assembly of Brachypodium distachyon.</title>
        <authorList>
            <consortium name="The International Brachypodium Initiative"/>
            <person name="Lucas S."/>
            <person name="Harmon-Smith M."/>
            <person name="Lail K."/>
            <person name="Tice H."/>
            <person name="Grimwood J."/>
            <person name="Bruce D."/>
            <person name="Barry K."/>
            <person name="Shu S."/>
            <person name="Lindquist E."/>
            <person name="Wang M."/>
            <person name="Pitluck S."/>
            <person name="Vogel J.P."/>
            <person name="Garvin D.F."/>
            <person name="Mockler T.C."/>
            <person name="Schmutz J."/>
            <person name="Rokhsar D."/>
            <person name="Bevan M.W."/>
        </authorList>
    </citation>
    <scope>NUCLEOTIDE SEQUENCE</scope>
    <source>
        <strain evidence="5">Bd21</strain>
    </source>
</reference>
<evidence type="ECO:0000313" key="6">
    <source>
        <dbReference type="EnsemblPlants" id="KQJ99019"/>
    </source>
</evidence>
<dbReference type="PANTHER" id="PTHR13068">
    <property type="entry name" value="CGI-12 PROTEIN-RELATED"/>
    <property type="match status" value="1"/>
</dbReference>
<dbReference type="Gramene" id="KQJ99019">
    <property type="protein sequence ID" value="KQJ99019"/>
    <property type="gene ID" value="BRADI_3g40580v3"/>
</dbReference>
<dbReference type="RefSeq" id="XP_003572404.1">
    <property type="nucleotide sequence ID" value="XM_003572356.4"/>
</dbReference>
<comment type="similarity">
    <text evidence="1">Belongs to the mTERF family.</text>
</comment>
<dbReference type="FunFam" id="1.25.70.10:FF:000014">
    <property type="entry name" value="Transcription termination factor MTEF18, mitochondrial"/>
    <property type="match status" value="1"/>
</dbReference>
<dbReference type="Proteomes" id="UP000008810">
    <property type="component" value="Chromosome 3"/>
</dbReference>
<dbReference type="Pfam" id="PF02536">
    <property type="entry name" value="mTERF"/>
    <property type="match status" value="2"/>
</dbReference>
<dbReference type="EMBL" id="CM000882">
    <property type="protein sequence ID" value="KQJ99019.1"/>
    <property type="molecule type" value="Genomic_DNA"/>
</dbReference>
<keyword evidence="2" id="KW-0804">Transcription</keyword>
<dbReference type="PANTHER" id="PTHR13068:SF38">
    <property type="entry name" value="TRANSCRIPTION TERMINATION FACTOR FAMILY PROTEIN"/>
    <property type="match status" value="1"/>
</dbReference>
<dbReference type="InterPro" id="IPR038538">
    <property type="entry name" value="MTERF_sf"/>
</dbReference>
<dbReference type="GO" id="GO:0003676">
    <property type="term" value="F:nucleic acid binding"/>
    <property type="evidence" value="ECO:0007669"/>
    <property type="project" value="InterPro"/>
</dbReference>
<dbReference type="SMART" id="SM00733">
    <property type="entry name" value="Mterf"/>
    <property type="match status" value="6"/>
</dbReference>
<evidence type="ECO:0000256" key="4">
    <source>
        <dbReference type="SAM" id="MobiDB-lite"/>
    </source>
</evidence>
<keyword evidence="7" id="KW-1185">Reference proteome</keyword>
<dbReference type="Gene3D" id="1.25.70.10">
    <property type="entry name" value="Transcription termination factor 3, mitochondrial"/>
    <property type="match status" value="2"/>
</dbReference>
<evidence type="ECO:0000256" key="3">
    <source>
        <dbReference type="ARBA" id="ARBA00022946"/>
    </source>
</evidence>
<dbReference type="FunCoup" id="I1I8P3">
    <property type="interactions" value="1244"/>
</dbReference>
<protein>
    <submittedName>
        <fullName evidence="5 6">Uncharacterized protein</fullName>
    </submittedName>
</protein>
<keyword evidence="3" id="KW-0809">Transit peptide</keyword>
<dbReference type="STRING" id="15368.I1I8P3"/>
<evidence type="ECO:0000256" key="2">
    <source>
        <dbReference type="ARBA" id="ARBA00022472"/>
    </source>
</evidence>
<evidence type="ECO:0000313" key="7">
    <source>
        <dbReference type="Proteomes" id="UP000008810"/>
    </source>
</evidence>
<keyword evidence="2" id="KW-0805">Transcription regulation</keyword>
<dbReference type="HOGENOM" id="CLU_021017_1_1_1"/>